<protein>
    <submittedName>
        <fullName evidence="1">Uncharacterized protein</fullName>
    </submittedName>
</protein>
<dbReference type="EMBL" id="CP025613">
    <property type="protein sequence ID" value="AUN33288.1"/>
    <property type="molecule type" value="Genomic_DNA"/>
</dbReference>
<gene>
    <name evidence="1" type="ORF">C0V82_23230</name>
</gene>
<evidence type="ECO:0000313" key="1">
    <source>
        <dbReference type="EMBL" id="AUN33288.1"/>
    </source>
</evidence>
<dbReference type="AlphaFoldDB" id="A0A2K9NJM6"/>
<keyword evidence="2" id="KW-1185">Reference proteome</keyword>
<reference evidence="1 2" key="1">
    <citation type="submission" date="2017-12" db="EMBL/GenBank/DDBJ databases">
        <title>Genomes of bacteria within cyanobacterial aggregates.</title>
        <authorList>
            <person name="Cai H."/>
        </authorList>
    </citation>
    <scope>NUCLEOTIDE SEQUENCE [LARGE SCALE GENOMIC DNA]</scope>
    <source>
        <strain evidence="1 2">TH16</strain>
        <plasmid evidence="1 2">unnamed1</plasmid>
    </source>
</reference>
<geneLocation type="plasmid" evidence="1 2">
    <name>unnamed1</name>
</geneLocation>
<accession>A0A2K9NJM6</accession>
<sequence>MRLSMFPEGRCAAMSPLHSMRLMNRKLVLVNRPFVCWLPDGARRLAIRIFILTLTNVFVPILRDNAY</sequence>
<name>A0A2K9NJM6_9PROT</name>
<keyword evidence="1" id="KW-0614">Plasmid</keyword>
<dbReference type="Proteomes" id="UP000234752">
    <property type="component" value="Plasmid unnamed1"/>
</dbReference>
<proteinExistence type="predicted"/>
<dbReference type="KEGG" id="ncb:C0V82_23230"/>
<organism evidence="1 2">
    <name type="scientific">Niveispirillum cyanobacteriorum</name>
    <dbReference type="NCBI Taxonomy" id="1612173"/>
    <lineage>
        <taxon>Bacteria</taxon>
        <taxon>Pseudomonadati</taxon>
        <taxon>Pseudomonadota</taxon>
        <taxon>Alphaproteobacteria</taxon>
        <taxon>Rhodospirillales</taxon>
        <taxon>Azospirillaceae</taxon>
        <taxon>Niveispirillum</taxon>
    </lineage>
</organism>
<evidence type="ECO:0000313" key="2">
    <source>
        <dbReference type="Proteomes" id="UP000234752"/>
    </source>
</evidence>